<organism evidence="3 4">
    <name type="scientific">Tigriopus californicus</name>
    <name type="common">Marine copepod</name>
    <dbReference type="NCBI Taxonomy" id="6832"/>
    <lineage>
        <taxon>Eukaryota</taxon>
        <taxon>Metazoa</taxon>
        <taxon>Ecdysozoa</taxon>
        <taxon>Arthropoda</taxon>
        <taxon>Crustacea</taxon>
        <taxon>Multicrustacea</taxon>
        <taxon>Hexanauplia</taxon>
        <taxon>Copepoda</taxon>
        <taxon>Harpacticoida</taxon>
        <taxon>Harpacticidae</taxon>
        <taxon>Tigriopus</taxon>
    </lineage>
</organism>
<reference evidence="3 4" key="1">
    <citation type="journal article" date="2018" name="Nat. Ecol. Evol.">
        <title>Genomic signatures of mitonuclear coevolution across populations of Tigriopus californicus.</title>
        <authorList>
            <person name="Barreto F.S."/>
            <person name="Watson E.T."/>
            <person name="Lima T.G."/>
            <person name="Willett C.S."/>
            <person name="Edmands S."/>
            <person name="Li W."/>
            <person name="Burton R.S."/>
        </authorList>
    </citation>
    <scope>NUCLEOTIDE SEQUENCE [LARGE SCALE GENOMIC DNA]</scope>
    <source>
        <strain evidence="3 4">San Diego</strain>
    </source>
</reference>
<dbReference type="AlphaFoldDB" id="A0A553NT69"/>
<dbReference type="GO" id="GO:0005634">
    <property type="term" value="C:nucleus"/>
    <property type="evidence" value="ECO:0007669"/>
    <property type="project" value="TreeGrafter"/>
</dbReference>
<evidence type="ECO:0000256" key="1">
    <source>
        <dbReference type="SAM" id="MobiDB-lite"/>
    </source>
</evidence>
<accession>A0A553NT69</accession>
<feature type="region of interest" description="Disordered" evidence="1">
    <location>
        <begin position="325"/>
        <end position="345"/>
    </location>
</feature>
<feature type="compositionally biased region" description="Polar residues" evidence="1">
    <location>
        <begin position="358"/>
        <end position="374"/>
    </location>
</feature>
<gene>
    <name evidence="3" type="ORF">TCAL_03228</name>
</gene>
<keyword evidence="4" id="KW-1185">Reference proteome</keyword>
<dbReference type="GO" id="GO:0005737">
    <property type="term" value="C:cytoplasm"/>
    <property type="evidence" value="ECO:0007669"/>
    <property type="project" value="TreeGrafter"/>
</dbReference>
<dbReference type="GO" id="GO:0004649">
    <property type="term" value="F:poly(ADP-ribose) glycohydrolase activity"/>
    <property type="evidence" value="ECO:0007669"/>
    <property type="project" value="InterPro"/>
</dbReference>
<dbReference type="PANTHER" id="PTHR12837">
    <property type="entry name" value="POLY ADP-RIBOSE GLYCOHYDROLASE"/>
    <property type="match status" value="1"/>
</dbReference>
<feature type="region of interest" description="Disordered" evidence="1">
    <location>
        <begin position="405"/>
        <end position="437"/>
    </location>
</feature>
<feature type="region of interest" description="Disordered" evidence="1">
    <location>
        <begin position="358"/>
        <end position="393"/>
    </location>
</feature>
<comment type="caution">
    <text evidence="3">The sequence shown here is derived from an EMBL/GenBank/DDBJ whole genome shotgun (WGS) entry which is preliminary data.</text>
</comment>
<sequence length="704" mass="80016">MAQVPSVVLPCDLPYWKVIHEHLVKLQSGEPLFAQNVAQRMIEIYNIANVSVEEKETRTSNLNAFLSFERIVDQQFSSLERERFLTKTLPCMARYALALEQLKPSQAFQLSLQGLNHEVKLDRRFVASLVANMFFSTFPARSSKMLPNLPDSSFTTFFHSILESLPQAFMLKNLLNYFDILDEEQPCGHLVFVRSCPMVQKSELFQSFMARDRRLAPIYVLPEPKPFDIQANFSILTLKHLCWENPSHFLDLIWHPELLVTRLFMEELQSNESLSVTGLLSAKKEPTTTGNGASTSKYFITSHEDRSNEPTRTVLERYLWSIPDESNPSNLEQTESSDVSSKSGLLDDLADDLSMNIESAQKSDTQKSMLTECSTSEERNPQDPKAASKSTSKFSERFRAALARGNTPDSEVCGQPNARSQSSFRVQTKSTRNLGSRRGSGGFLLDHDDKDGGCEDAFVLHRRKLFKQNEHHVSSWSGGSSYSFEGCEGLEGIDVEYEEILASLDPRTLEQDKTVLESKERIRAFQNLAKATHKRTFSESWEALSHHLERKGVDDSVKVSSLWTPINSYALKRWQSFCLDESLLANPRSIPSVSNIKNKMEKEPNNSYILVHDASQEFSPENFIMRWLAVSLAGYPLMVYQSDKRHDLGHIFEICQKMDEMKWSTKDLSLVVSAFFKTEPLPNSNETSSTLVTMLEQSLQALSR</sequence>
<dbReference type="GO" id="GO:0009225">
    <property type="term" value="P:nucleotide-sugar metabolic process"/>
    <property type="evidence" value="ECO:0007669"/>
    <property type="project" value="TreeGrafter"/>
</dbReference>
<dbReference type="InterPro" id="IPR048362">
    <property type="entry name" value="PARG_helical"/>
</dbReference>
<evidence type="ECO:0000259" key="2">
    <source>
        <dbReference type="Pfam" id="PF20811"/>
    </source>
</evidence>
<dbReference type="Pfam" id="PF20811">
    <property type="entry name" value="PARG_cat_N"/>
    <property type="match status" value="1"/>
</dbReference>
<feature type="compositionally biased region" description="Polar residues" evidence="1">
    <location>
        <begin position="325"/>
        <end position="339"/>
    </location>
</feature>
<feature type="domain" description="PARG helical" evidence="2">
    <location>
        <begin position="80"/>
        <end position="194"/>
    </location>
</feature>
<protein>
    <recommendedName>
        <fullName evidence="2">PARG helical domain-containing protein</fullName>
    </recommendedName>
</protein>
<dbReference type="PANTHER" id="PTHR12837:SF14">
    <property type="entry name" value="POLY(ADP-RIBOSE) GLYCOHYDROLASE"/>
    <property type="match status" value="1"/>
</dbReference>
<feature type="compositionally biased region" description="Polar residues" evidence="1">
    <location>
        <begin position="417"/>
        <end position="434"/>
    </location>
</feature>
<proteinExistence type="predicted"/>
<dbReference type="GO" id="GO:0005975">
    <property type="term" value="P:carbohydrate metabolic process"/>
    <property type="evidence" value="ECO:0007669"/>
    <property type="project" value="InterPro"/>
</dbReference>
<evidence type="ECO:0000313" key="3">
    <source>
        <dbReference type="EMBL" id="TRY68618.1"/>
    </source>
</evidence>
<dbReference type="Proteomes" id="UP000318571">
    <property type="component" value="Chromosome 1"/>
</dbReference>
<dbReference type="GO" id="GO:0006282">
    <property type="term" value="P:regulation of DNA repair"/>
    <property type="evidence" value="ECO:0007669"/>
    <property type="project" value="InterPro"/>
</dbReference>
<dbReference type="InterPro" id="IPR007724">
    <property type="entry name" value="Poly_GlycHdrlase"/>
</dbReference>
<dbReference type="GO" id="GO:1990966">
    <property type="term" value="P:ATP generation from poly-ADP-D-ribose"/>
    <property type="evidence" value="ECO:0007669"/>
    <property type="project" value="TreeGrafter"/>
</dbReference>
<dbReference type="STRING" id="6832.A0A553NT69"/>
<evidence type="ECO:0000313" key="4">
    <source>
        <dbReference type="Proteomes" id="UP000318571"/>
    </source>
</evidence>
<dbReference type="EMBL" id="VCGU01000010">
    <property type="protein sequence ID" value="TRY68618.1"/>
    <property type="molecule type" value="Genomic_DNA"/>
</dbReference>
<name>A0A553NT69_TIGCA</name>